<protein>
    <submittedName>
        <fullName evidence="2">Uncharacterized protein</fullName>
    </submittedName>
</protein>
<keyword evidence="1" id="KW-0812">Transmembrane</keyword>
<evidence type="ECO:0000256" key="1">
    <source>
        <dbReference type="SAM" id="Phobius"/>
    </source>
</evidence>
<evidence type="ECO:0000313" key="2">
    <source>
        <dbReference type="EMBL" id="GAE24945.1"/>
    </source>
</evidence>
<dbReference type="OrthoDB" id="9918946at2"/>
<evidence type="ECO:0000313" key="3">
    <source>
        <dbReference type="Proteomes" id="UP000018890"/>
    </source>
</evidence>
<name>W4PZ61_9BACI</name>
<accession>W4PZ61</accession>
<keyword evidence="1" id="KW-0472">Membrane</keyword>
<dbReference type="AlphaFoldDB" id="W4PZ61"/>
<dbReference type="RefSeq" id="WP_034742655.1">
    <property type="nucleotide sequence ID" value="NZ_BAUT01000005.1"/>
</dbReference>
<reference evidence="2" key="1">
    <citation type="journal article" date="2014" name="Genome Announc.">
        <title>Draft Genome Sequences of Three Alkaliphilic Bacillus Strains, Bacillus wakoensis JCM 9140T, Bacillus akibai JCM 9157T, and Bacillus hemicellulosilyticus JCM 9152T.</title>
        <authorList>
            <person name="Yuki M."/>
            <person name="Oshima K."/>
            <person name="Suda W."/>
            <person name="Oshida Y."/>
            <person name="Kitamura K."/>
            <person name="Iida T."/>
            <person name="Hattori M."/>
            <person name="Ohkuma M."/>
        </authorList>
    </citation>
    <scope>NUCLEOTIDE SEQUENCE [LARGE SCALE GENOMIC DNA]</scope>
    <source>
        <strain evidence="2">JCM 9140</strain>
    </source>
</reference>
<feature type="transmembrane region" description="Helical" evidence="1">
    <location>
        <begin position="7"/>
        <end position="27"/>
    </location>
</feature>
<sequence length="64" mass="7306">MSEKKVLTLLGFFFVNGLFIGSIFTGLDYLMEVLLFTVVANVIYVGLLFYLKRNSNSLEANYEE</sequence>
<comment type="caution">
    <text evidence="2">The sequence shown here is derived from an EMBL/GenBank/DDBJ whole genome shotgun (WGS) entry which is preliminary data.</text>
</comment>
<proteinExistence type="predicted"/>
<keyword evidence="1" id="KW-1133">Transmembrane helix</keyword>
<keyword evidence="3" id="KW-1185">Reference proteome</keyword>
<gene>
    <name evidence="2" type="ORF">JCM9140_911</name>
</gene>
<organism evidence="2 3">
    <name type="scientific">Halalkalibacter wakoensis JCM 9140</name>
    <dbReference type="NCBI Taxonomy" id="1236970"/>
    <lineage>
        <taxon>Bacteria</taxon>
        <taxon>Bacillati</taxon>
        <taxon>Bacillota</taxon>
        <taxon>Bacilli</taxon>
        <taxon>Bacillales</taxon>
        <taxon>Bacillaceae</taxon>
        <taxon>Halalkalibacter</taxon>
    </lineage>
</organism>
<dbReference type="EMBL" id="BAUT01000005">
    <property type="protein sequence ID" value="GAE24945.1"/>
    <property type="molecule type" value="Genomic_DNA"/>
</dbReference>
<dbReference type="Proteomes" id="UP000018890">
    <property type="component" value="Unassembled WGS sequence"/>
</dbReference>
<feature type="transmembrane region" description="Helical" evidence="1">
    <location>
        <begin position="33"/>
        <end position="51"/>
    </location>
</feature>